<proteinExistence type="predicted"/>
<gene>
    <name evidence="1" type="ORF">BDN72DRAFT_791109</name>
</gene>
<dbReference type="EMBL" id="ML208277">
    <property type="protein sequence ID" value="TFK73220.1"/>
    <property type="molecule type" value="Genomic_DNA"/>
</dbReference>
<name>A0ACD3B5Y3_9AGAR</name>
<reference evidence="1 2" key="1">
    <citation type="journal article" date="2019" name="Nat. Ecol. Evol.">
        <title>Megaphylogeny resolves global patterns of mushroom evolution.</title>
        <authorList>
            <person name="Varga T."/>
            <person name="Krizsan K."/>
            <person name="Foldi C."/>
            <person name="Dima B."/>
            <person name="Sanchez-Garcia M."/>
            <person name="Sanchez-Ramirez S."/>
            <person name="Szollosi G.J."/>
            <person name="Szarkandi J.G."/>
            <person name="Papp V."/>
            <person name="Albert L."/>
            <person name="Andreopoulos W."/>
            <person name="Angelini C."/>
            <person name="Antonin V."/>
            <person name="Barry K.W."/>
            <person name="Bougher N.L."/>
            <person name="Buchanan P."/>
            <person name="Buyck B."/>
            <person name="Bense V."/>
            <person name="Catcheside P."/>
            <person name="Chovatia M."/>
            <person name="Cooper J."/>
            <person name="Damon W."/>
            <person name="Desjardin D."/>
            <person name="Finy P."/>
            <person name="Geml J."/>
            <person name="Haridas S."/>
            <person name="Hughes K."/>
            <person name="Justo A."/>
            <person name="Karasinski D."/>
            <person name="Kautmanova I."/>
            <person name="Kiss B."/>
            <person name="Kocsube S."/>
            <person name="Kotiranta H."/>
            <person name="LaButti K.M."/>
            <person name="Lechner B.E."/>
            <person name="Liimatainen K."/>
            <person name="Lipzen A."/>
            <person name="Lukacs Z."/>
            <person name="Mihaltcheva S."/>
            <person name="Morgado L.N."/>
            <person name="Niskanen T."/>
            <person name="Noordeloos M.E."/>
            <person name="Ohm R.A."/>
            <person name="Ortiz-Santana B."/>
            <person name="Ovrebo C."/>
            <person name="Racz N."/>
            <person name="Riley R."/>
            <person name="Savchenko A."/>
            <person name="Shiryaev A."/>
            <person name="Soop K."/>
            <person name="Spirin V."/>
            <person name="Szebenyi C."/>
            <person name="Tomsovsky M."/>
            <person name="Tulloss R.E."/>
            <person name="Uehling J."/>
            <person name="Grigoriev I.V."/>
            <person name="Vagvolgyi C."/>
            <person name="Papp T."/>
            <person name="Martin F.M."/>
            <person name="Miettinen O."/>
            <person name="Hibbett D.S."/>
            <person name="Nagy L.G."/>
        </authorList>
    </citation>
    <scope>NUCLEOTIDE SEQUENCE [LARGE SCALE GENOMIC DNA]</scope>
    <source>
        <strain evidence="1 2">NL-1719</strain>
    </source>
</reference>
<organism evidence="1 2">
    <name type="scientific">Pluteus cervinus</name>
    <dbReference type="NCBI Taxonomy" id="181527"/>
    <lineage>
        <taxon>Eukaryota</taxon>
        <taxon>Fungi</taxon>
        <taxon>Dikarya</taxon>
        <taxon>Basidiomycota</taxon>
        <taxon>Agaricomycotina</taxon>
        <taxon>Agaricomycetes</taxon>
        <taxon>Agaricomycetidae</taxon>
        <taxon>Agaricales</taxon>
        <taxon>Pluteineae</taxon>
        <taxon>Pluteaceae</taxon>
        <taxon>Pluteus</taxon>
    </lineage>
</organism>
<sequence length="344" mass="37756">MPTATTDKEGSYFYFVDTGAVPGSNNYTTLVMYHGACFNSETFKKLLPLAPASNIRLVTVNRRNYPGSSPFTPADITNLATKAGLDQMATDVAGFLTWFVDHNDIPRASADGKSGGLAVLGWSMGSCSLVAFLGQPDVVGAQTYTKLEPYLRKAIIYDSPSLGLGFESPPHLRLMPFIDPTKGNTPEAVDVQGFADWVGSHYSHPGDIDTNDISALDTVSKGTRPHTSVLSDAERKTIIQFDKLGFEMALTPVLHLIREQTDKALLDETYAKSVLPKLTVVHFVCLSTGWMPLYGLQQVRKAREELIAKGKVLRPYEVVKLPGEDHFAHWEAPEKFFSKLVEAL</sequence>
<evidence type="ECO:0000313" key="2">
    <source>
        <dbReference type="Proteomes" id="UP000308600"/>
    </source>
</evidence>
<dbReference type="Proteomes" id="UP000308600">
    <property type="component" value="Unassembled WGS sequence"/>
</dbReference>
<protein>
    <submittedName>
        <fullName evidence="1">Alpha/beta-hydrolase</fullName>
    </submittedName>
</protein>
<evidence type="ECO:0000313" key="1">
    <source>
        <dbReference type="EMBL" id="TFK73220.1"/>
    </source>
</evidence>
<accession>A0ACD3B5Y3</accession>
<keyword evidence="2" id="KW-1185">Reference proteome</keyword>